<comment type="caution">
    <text evidence="1">The sequence shown here is derived from an EMBL/GenBank/DDBJ whole genome shotgun (WGS) entry which is preliminary data.</text>
</comment>
<protein>
    <submittedName>
        <fullName evidence="1">Uncharacterized protein</fullName>
    </submittedName>
</protein>
<proteinExistence type="predicted"/>
<keyword evidence="2" id="KW-1185">Reference proteome</keyword>
<evidence type="ECO:0000313" key="2">
    <source>
        <dbReference type="Proteomes" id="UP000266723"/>
    </source>
</evidence>
<dbReference type="Proteomes" id="UP000266723">
    <property type="component" value="Unassembled WGS sequence"/>
</dbReference>
<dbReference type="EMBL" id="QGKV02000649">
    <property type="protein sequence ID" value="KAF3581860.1"/>
    <property type="molecule type" value="Genomic_DNA"/>
</dbReference>
<evidence type="ECO:0000313" key="1">
    <source>
        <dbReference type="EMBL" id="KAF3581860.1"/>
    </source>
</evidence>
<sequence>MVGKQKVRECIMEAWKRQNGNDQRSLVERFGSVRRSLGRWKRDCSNNSKERLSLPGQECRARNTSKANLIDVLGIKSGSAIIPLRSKSSWKDWDLSSLIRGWLGSRKYVNALWRHGKGRMGMIRDPW</sequence>
<gene>
    <name evidence="1" type="ORF">DY000_02029538</name>
</gene>
<organism evidence="1 2">
    <name type="scientific">Brassica cretica</name>
    <name type="common">Mustard</name>
    <dbReference type="NCBI Taxonomy" id="69181"/>
    <lineage>
        <taxon>Eukaryota</taxon>
        <taxon>Viridiplantae</taxon>
        <taxon>Streptophyta</taxon>
        <taxon>Embryophyta</taxon>
        <taxon>Tracheophyta</taxon>
        <taxon>Spermatophyta</taxon>
        <taxon>Magnoliopsida</taxon>
        <taxon>eudicotyledons</taxon>
        <taxon>Gunneridae</taxon>
        <taxon>Pentapetalae</taxon>
        <taxon>rosids</taxon>
        <taxon>malvids</taxon>
        <taxon>Brassicales</taxon>
        <taxon>Brassicaceae</taxon>
        <taxon>Brassiceae</taxon>
        <taxon>Brassica</taxon>
    </lineage>
</organism>
<name>A0ABQ7DWT0_BRACR</name>
<accession>A0ABQ7DWT0</accession>
<reference evidence="1 2" key="1">
    <citation type="journal article" date="2020" name="BMC Genomics">
        <title>Intraspecific diversification of the crop wild relative Brassica cretica Lam. using demographic model selection.</title>
        <authorList>
            <person name="Kioukis A."/>
            <person name="Michalopoulou V.A."/>
            <person name="Briers L."/>
            <person name="Pirintsos S."/>
            <person name="Studholme D.J."/>
            <person name="Pavlidis P."/>
            <person name="Sarris P.F."/>
        </authorList>
    </citation>
    <scope>NUCLEOTIDE SEQUENCE [LARGE SCALE GENOMIC DNA]</scope>
    <source>
        <strain evidence="2">cv. PFS-1207/04</strain>
    </source>
</reference>